<protein>
    <submittedName>
        <fullName evidence="1">Uncharacterized protein</fullName>
    </submittedName>
</protein>
<dbReference type="Proteomes" id="UP000234855">
    <property type="component" value="Unassembled WGS sequence"/>
</dbReference>
<evidence type="ECO:0000313" key="3">
    <source>
        <dbReference type="Proteomes" id="UP000234855"/>
    </source>
</evidence>
<sequence>MRNKNNKKSTDKDKPSLMVSATLLAQTFNADYELMLTAMQFYPNRTKPTWQKLIYDGATNGLTANQVLEQIITKGQPMGLIKRK</sequence>
<evidence type="ECO:0000313" key="2">
    <source>
        <dbReference type="EMBL" id="QSY56750.1"/>
    </source>
</evidence>
<accession>A0A2N5ISZ5</accession>
<dbReference type="EMBL" id="CP071591">
    <property type="protein sequence ID" value="QSY56750.1"/>
    <property type="molecule type" value="Genomic_DNA"/>
</dbReference>
<reference evidence="2 4" key="2">
    <citation type="submission" date="2021-03" db="EMBL/GenBank/DDBJ databases">
        <title>Genome sequencing of Bifidobacterium imperatoris JCM 32708.</title>
        <authorList>
            <person name="Kim J."/>
        </authorList>
    </citation>
    <scope>NUCLEOTIDE SEQUENCE [LARGE SCALE GENOMIC DNA]</scope>
    <source>
        <strain evidence="2 4">JCM 32708</strain>
    </source>
</reference>
<dbReference type="EMBL" id="NMWV01000011">
    <property type="protein sequence ID" value="PLS25082.1"/>
    <property type="molecule type" value="Genomic_DNA"/>
</dbReference>
<gene>
    <name evidence="2" type="ORF">BLI708_05520</name>
    <name evidence="1" type="ORF">Tam1G_0938</name>
</gene>
<reference evidence="1 3" key="1">
    <citation type="submission" date="2017-07" db="EMBL/GenBank/DDBJ databases">
        <title>Bifidobacterium novel species.</title>
        <authorList>
            <person name="Lugli G.A."/>
            <person name="Milani C."/>
            <person name="Duranti S."/>
            <person name="Mangifesta M."/>
        </authorList>
    </citation>
    <scope>NUCLEOTIDE SEQUENCE [LARGE SCALE GENOMIC DNA]</scope>
    <source>
        <strain evidence="1 3">45</strain>
    </source>
</reference>
<dbReference type="Proteomes" id="UP000663067">
    <property type="component" value="Chromosome"/>
</dbReference>
<proteinExistence type="predicted"/>
<dbReference type="RefSeq" id="WP_101625666.1">
    <property type="nucleotide sequence ID" value="NZ_CP071591.1"/>
</dbReference>
<name>A0A2N5ISZ5_9BIFI</name>
<keyword evidence="4" id="KW-1185">Reference proteome</keyword>
<evidence type="ECO:0000313" key="4">
    <source>
        <dbReference type="Proteomes" id="UP000663067"/>
    </source>
</evidence>
<organism evidence="1 3">
    <name type="scientific">Bifidobacterium imperatoris</name>
    <dbReference type="NCBI Taxonomy" id="2020965"/>
    <lineage>
        <taxon>Bacteria</taxon>
        <taxon>Bacillati</taxon>
        <taxon>Actinomycetota</taxon>
        <taxon>Actinomycetes</taxon>
        <taxon>Bifidobacteriales</taxon>
        <taxon>Bifidobacteriaceae</taxon>
        <taxon>Bifidobacterium</taxon>
    </lineage>
</organism>
<evidence type="ECO:0000313" key="1">
    <source>
        <dbReference type="EMBL" id="PLS25082.1"/>
    </source>
</evidence>
<dbReference type="AlphaFoldDB" id="A0A2N5ISZ5"/>